<feature type="transmembrane region" description="Helical" evidence="1">
    <location>
        <begin position="326"/>
        <end position="344"/>
    </location>
</feature>
<evidence type="ECO:0000313" key="2">
    <source>
        <dbReference type="EMBL" id="HGE78075.1"/>
    </source>
</evidence>
<feature type="transmembrane region" description="Helical" evidence="1">
    <location>
        <begin position="21"/>
        <end position="41"/>
    </location>
</feature>
<feature type="transmembrane region" description="Helical" evidence="1">
    <location>
        <begin position="187"/>
        <end position="212"/>
    </location>
</feature>
<gene>
    <name evidence="2" type="ORF">ENX68_03625</name>
</gene>
<feature type="transmembrane region" description="Helical" evidence="1">
    <location>
        <begin position="224"/>
        <end position="242"/>
    </location>
</feature>
<feature type="transmembrane region" description="Helical" evidence="1">
    <location>
        <begin position="150"/>
        <end position="175"/>
    </location>
</feature>
<dbReference type="EMBL" id="DTOZ01000091">
    <property type="protein sequence ID" value="HGE78075.1"/>
    <property type="molecule type" value="Genomic_DNA"/>
</dbReference>
<organism evidence="2">
    <name type="scientific">candidate division WOR-3 bacterium</name>
    <dbReference type="NCBI Taxonomy" id="2052148"/>
    <lineage>
        <taxon>Bacteria</taxon>
        <taxon>Bacteria division WOR-3</taxon>
    </lineage>
</organism>
<keyword evidence="1" id="KW-0812">Transmembrane</keyword>
<protein>
    <recommendedName>
        <fullName evidence="3">Glycosyltransferase RgtA/B/C/D-like domain-containing protein</fullName>
    </recommendedName>
</protein>
<feature type="transmembrane region" description="Helical" evidence="1">
    <location>
        <begin position="78"/>
        <end position="98"/>
    </location>
</feature>
<accession>A0A7V3RH32</accession>
<feature type="transmembrane region" description="Helical" evidence="1">
    <location>
        <begin position="287"/>
        <end position="314"/>
    </location>
</feature>
<keyword evidence="1" id="KW-0472">Membrane</keyword>
<proteinExistence type="predicted"/>
<keyword evidence="1" id="KW-1133">Transmembrane helix</keyword>
<feature type="transmembrane region" description="Helical" evidence="1">
    <location>
        <begin position="263"/>
        <end position="281"/>
    </location>
</feature>
<evidence type="ECO:0008006" key="3">
    <source>
        <dbReference type="Google" id="ProtNLM"/>
    </source>
</evidence>
<feature type="transmembrane region" description="Helical" evidence="1">
    <location>
        <begin position="388"/>
        <end position="410"/>
    </location>
</feature>
<dbReference type="AlphaFoldDB" id="A0A7V3RH32"/>
<reference evidence="2" key="1">
    <citation type="journal article" date="2020" name="mSystems">
        <title>Genome- and Community-Level Interaction Insights into Carbon Utilization and Element Cycling Functions of Hydrothermarchaeota in Hydrothermal Sediment.</title>
        <authorList>
            <person name="Zhou Z."/>
            <person name="Liu Y."/>
            <person name="Xu W."/>
            <person name="Pan J."/>
            <person name="Luo Z.H."/>
            <person name="Li M."/>
        </authorList>
    </citation>
    <scope>NUCLEOTIDE SEQUENCE [LARGE SCALE GENOMIC DNA]</scope>
    <source>
        <strain evidence="2">SpSt-961</strain>
    </source>
</reference>
<comment type="caution">
    <text evidence="2">The sequence shown here is derived from an EMBL/GenBank/DDBJ whole genome shotgun (WGS) entry which is preliminary data.</text>
</comment>
<feature type="transmembrane region" description="Helical" evidence="1">
    <location>
        <begin position="110"/>
        <end position="130"/>
    </location>
</feature>
<evidence type="ECO:0000256" key="1">
    <source>
        <dbReference type="SAM" id="Phobius"/>
    </source>
</evidence>
<feature type="transmembrane region" description="Helical" evidence="1">
    <location>
        <begin position="356"/>
        <end position="376"/>
    </location>
</feature>
<name>A0A7V3RH32_UNCW3</name>
<sequence length="561" mass="64345">MRKKKDYQNNSVSSKTSNHKILKLSLVIVFVVILQISYIIYESKCTEPGFPLDDPWIHMQFAKNIANGNGFSYNPDQLVAGSTAPLWTIMLVPVHWFVPTIPSRVIFTKILGIFIFVVCLVLVFFFAFEITKDSYPALFATFAVGTNAHLNWGAISGLEIPLYVMLTILILYLNHKSINNAKVSRRYILSVLLGLSIYARPECGLLFLFYLIDNFLFLKRPKKEAVSTVLIFSAILILYFIFNYTLSGSIFPNTFRVKAQANSLITALLTMNTRHLMWLIFKMTPAYFGQFLAHLFKANPLFVIGAFIGAIIIISRRLQFKTDRPSMMLVFTSFLYAPLIGLISPFISADFHEGRYIANQIASASLLSVLGFYWLFQMLKKQMAKKPLNIMLGILCGIFLYNTIVAQVFMIKFYASNVKSINEIQVKAGKWIKKYTPHDAIIAVNDVGAIAYFSNRNIIDLCGLVTPEIINYFNRYKNNKIGAYYYVLEKKPDYLVIFPRWFPGLTDTNQFQILHRIRYDKNTASEWVFIPDVESYFGIILKKLKVKPLSSEKWILKFKKS</sequence>